<accession>A0A1I5LHY2</accession>
<name>A0A1I5LHY2_9RHOB</name>
<dbReference type="SUPFAM" id="SSF160443">
    <property type="entry name" value="SMR domain-like"/>
    <property type="match status" value="1"/>
</dbReference>
<organism evidence="3 4">
    <name type="scientific">Tranquillimonas alkanivorans</name>
    <dbReference type="NCBI Taxonomy" id="441119"/>
    <lineage>
        <taxon>Bacteria</taxon>
        <taxon>Pseudomonadati</taxon>
        <taxon>Pseudomonadota</taxon>
        <taxon>Alphaproteobacteria</taxon>
        <taxon>Rhodobacterales</taxon>
        <taxon>Roseobacteraceae</taxon>
        <taxon>Tranquillimonas</taxon>
    </lineage>
</organism>
<dbReference type="STRING" id="441119.SAMN04488047_101662"/>
<dbReference type="RefSeq" id="WP_093417550.1">
    <property type="nucleotide sequence ID" value="NZ_FOXA01000001.1"/>
</dbReference>
<dbReference type="SMART" id="SM00463">
    <property type="entry name" value="SMR"/>
    <property type="match status" value="1"/>
</dbReference>
<proteinExistence type="predicted"/>
<dbReference type="InterPro" id="IPR002625">
    <property type="entry name" value="Smr_dom"/>
</dbReference>
<feature type="compositionally biased region" description="Basic and acidic residues" evidence="1">
    <location>
        <begin position="28"/>
        <end position="40"/>
    </location>
</feature>
<dbReference type="PROSITE" id="PS50828">
    <property type="entry name" value="SMR"/>
    <property type="match status" value="1"/>
</dbReference>
<keyword evidence="3" id="KW-0255">Endonuclease</keyword>
<dbReference type="EMBL" id="FOXA01000001">
    <property type="protein sequence ID" value="SFO96918.1"/>
    <property type="molecule type" value="Genomic_DNA"/>
</dbReference>
<gene>
    <name evidence="3" type="ORF">SAMN04488047_101662</name>
</gene>
<keyword evidence="3" id="KW-0540">Nuclease</keyword>
<evidence type="ECO:0000313" key="4">
    <source>
        <dbReference type="Proteomes" id="UP000199356"/>
    </source>
</evidence>
<dbReference type="PANTHER" id="PTHR35562">
    <property type="entry name" value="DNA ENDONUCLEASE SMRA-RELATED"/>
    <property type="match status" value="1"/>
</dbReference>
<keyword evidence="3" id="KW-0378">Hydrolase</keyword>
<dbReference type="Proteomes" id="UP000199356">
    <property type="component" value="Unassembled WGS sequence"/>
</dbReference>
<feature type="domain" description="Smr" evidence="2">
    <location>
        <begin position="106"/>
        <end position="196"/>
    </location>
</feature>
<dbReference type="AlphaFoldDB" id="A0A1I5LHY2"/>
<evidence type="ECO:0000313" key="3">
    <source>
        <dbReference type="EMBL" id="SFO96918.1"/>
    </source>
</evidence>
<dbReference type="InterPro" id="IPR036063">
    <property type="entry name" value="Smr_dom_sf"/>
</dbReference>
<dbReference type="PANTHER" id="PTHR35562:SF2">
    <property type="entry name" value="DNA ENDONUCLEASE SMRA-RELATED"/>
    <property type="match status" value="1"/>
</dbReference>
<evidence type="ECO:0000256" key="1">
    <source>
        <dbReference type="SAM" id="MobiDB-lite"/>
    </source>
</evidence>
<protein>
    <submittedName>
        <fullName evidence="3">DNA-nicking endonuclease, Smr domain</fullName>
    </submittedName>
</protein>
<dbReference type="Pfam" id="PF01713">
    <property type="entry name" value="Smr"/>
    <property type="match status" value="1"/>
</dbReference>
<evidence type="ECO:0000259" key="2">
    <source>
        <dbReference type="PROSITE" id="PS50828"/>
    </source>
</evidence>
<sequence>MSRRKTRGLRPEERELWQKVARTAAPLHPERRAPAPEEPKAGPPMQHSASPPEPVRPFRVGETASSTSGPDLAPRLSEQLSRDALQMDRKAFTRMKRGKLGVEGRLDLHGMTLAQAHPRLNEFILSAHAQGKRLVLVITGKGKSKGNDGPIPERRGLLKHQVPQWLRSGPLRAAVLQISEAHQSHGGSGAYYVYLRRRR</sequence>
<feature type="region of interest" description="Disordered" evidence="1">
    <location>
        <begin position="1"/>
        <end position="77"/>
    </location>
</feature>
<reference evidence="3 4" key="1">
    <citation type="submission" date="2016-10" db="EMBL/GenBank/DDBJ databases">
        <authorList>
            <person name="de Groot N.N."/>
        </authorList>
    </citation>
    <scope>NUCLEOTIDE SEQUENCE [LARGE SCALE GENOMIC DNA]</scope>
    <source>
        <strain evidence="3 4">DSM 19547</strain>
    </source>
</reference>
<dbReference type="OrthoDB" id="7165597at2"/>
<dbReference type="Gene3D" id="3.30.1370.110">
    <property type="match status" value="1"/>
</dbReference>
<dbReference type="GO" id="GO:0004519">
    <property type="term" value="F:endonuclease activity"/>
    <property type="evidence" value="ECO:0007669"/>
    <property type="project" value="UniProtKB-KW"/>
</dbReference>
<keyword evidence="4" id="KW-1185">Reference proteome</keyword>